<feature type="transmembrane region" description="Helical" evidence="1">
    <location>
        <begin position="117"/>
        <end position="138"/>
    </location>
</feature>
<organism evidence="2 3">
    <name type="scientific">Sulfurovum xiamenensis</name>
    <dbReference type="NCBI Taxonomy" id="3019066"/>
    <lineage>
        <taxon>Bacteria</taxon>
        <taxon>Pseudomonadati</taxon>
        <taxon>Campylobacterota</taxon>
        <taxon>Epsilonproteobacteria</taxon>
        <taxon>Campylobacterales</taxon>
        <taxon>Sulfurovaceae</taxon>
        <taxon>Sulfurovum</taxon>
    </lineage>
</organism>
<proteinExistence type="predicted"/>
<comment type="caution">
    <text evidence="2">The sequence shown here is derived from an EMBL/GenBank/DDBJ whole genome shotgun (WGS) entry which is preliminary data.</text>
</comment>
<protein>
    <recommendedName>
        <fullName evidence="4">MASE1 protein</fullName>
    </recommendedName>
</protein>
<feature type="transmembrane region" description="Helical" evidence="1">
    <location>
        <begin position="32"/>
        <end position="52"/>
    </location>
</feature>
<sequence length="151" mass="16974">MNFKLNERFFTILVVFLGICTAIVITPHNKFFLSNFLYYWGPQGIILCILYFVRINLGVIIGSSLIMTLHLVAYDIWISRPSDAMAWLGYFFSIPGTLVGALVFGLFIKKYPYKSSLFISLGGAFSTFVGIGVIQLYLCCTLLYCGFKCLG</sequence>
<reference evidence="2" key="1">
    <citation type="submission" date="2023-01" db="EMBL/GenBank/DDBJ databases">
        <title>Sulfurovum sp. XTW-4 genome assembly.</title>
        <authorList>
            <person name="Wang J."/>
        </authorList>
    </citation>
    <scope>NUCLEOTIDE SEQUENCE</scope>
    <source>
        <strain evidence="2">XTW-4</strain>
    </source>
</reference>
<dbReference type="Proteomes" id="UP001169066">
    <property type="component" value="Unassembled WGS sequence"/>
</dbReference>
<keyword evidence="1" id="KW-1133">Transmembrane helix</keyword>
<keyword evidence="1" id="KW-0812">Transmembrane</keyword>
<gene>
    <name evidence="2" type="ORF">PF327_08960</name>
</gene>
<dbReference type="EMBL" id="JAQIBC010000007">
    <property type="protein sequence ID" value="MDM5264322.1"/>
    <property type="molecule type" value="Genomic_DNA"/>
</dbReference>
<feature type="transmembrane region" description="Helical" evidence="1">
    <location>
        <begin position="59"/>
        <end position="78"/>
    </location>
</feature>
<evidence type="ECO:0000313" key="3">
    <source>
        <dbReference type="Proteomes" id="UP001169066"/>
    </source>
</evidence>
<accession>A0ABT7QUA2</accession>
<evidence type="ECO:0008006" key="4">
    <source>
        <dbReference type="Google" id="ProtNLM"/>
    </source>
</evidence>
<name>A0ABT7QUA2_9BACT</name>
<keyword evidence="1" id="KW-0472">Membrane</keyword>
<feature type="transmembrane region" description="Helical" evidence="1">
    <location>
        <begin position="84"/>
        <end position="108"/>
    </location>
</feature>
<evidence type="ECO:0000256" key="1">
    <source>
        <dbReference type="SAM" id="Phobius"/>
    </source>
</evidence>
<evidence type="ECO:0000313" key="2">
    <source>
        <dbReference type="EMBL" id="MDM5264322.1"/>
    </source>
</evidence>
<keyword evidence="3" id="KW-1185">Reference proteome</keyword>
<dbReference type="RefSeq" id="WP_289402224.1">
    <property type="nucleotide sequence ID" value="NZ_JAQIBC010000007.1"/>
</dbReference>